<dbReference type="EMBL" id="CP007783">
    <property type="protein sequence ID" value="AIO32730.1"/>
    <property type="molecule type" value="Genomic_DNA"/>
</dbReference>
<dbReference type="PANTHER" id="PTHR46438">
    <property type="entry name" value="ALPHA/BETA-HYDROLASES SUPERFAMILY PROTEIN"/>
    <property type="match status" value="1"/>
</dbReference>
<feature type="domain" description="AB hydrolase-1" evidence="1">
    <location>
        <begin position="31"/>
        <end position="273"/>
    </location>
</feature>
<accession>A0AAN0RRQ1</accession>
<protein>
    <submittedName>
        <fullName evidence="2">Alpha/beta hydrolase fold family protein</fullName>
    </submittedName>
</protein>
<dbReference type="PRINTS" id="PR00111">
    <property type="entry name" value="ABHYDROLASE"/>
</dbReference>
<dbReference type="Pfam" id="PF00561">
    <property type="entry name" value="Abhydrolase_1"/>
    <property type="match status" value="1"/>
</dbReference>
<keyword evidence="2" id="KW-0378">Hydrolase</keyword>
<gene>
    <name evidence="2" type="ORF">DM39_2004</name>
</gene>
<name>A0AAN0RRQ1_9BURK</name>
<dbReference type="Gene3D" id="3.40.50.1820">
    <property type="entry name" value="alpha/beta hydrolase"/>
    <property type="match status" value="1"/>
</dbReference>
<dbReference type="AlphaFoldDB" id="A0AAN0RRQ1"/>
<sequence>MTIWTDLLGAEVGYRGNTFRTRTIEAGWGEPLLLLHGVGGHAEAYARNVKRLGEHFHAIAVDFVWHGLSTKPLPVPKRLMETYANQLIDLMDSMDIERASIEGESLGGWVALYMALNHPDRLNKLILNTNAGVRFNPEKVKVDLAGGTHALRERSLAAIGNPTRETVRKRLEWLVASPDRVTEELLDTRYAIYNDPETQKALTGVFTNTFADGMPEMIDESRLSEIRCPTLVLWADKNPGVGEDGGRRIAELIPGAQYYCIYDAAHWPQWEKPEEHDRVVTEFLLGK</sequence>
<dbReference type="KEGG" id="bcen:DM39_2004"/>
<dbReference type="SUPFAM" id="SSF53474">
    <property type="entry name" value="alpha/beta-Hydrolases"/>
    <property type="match status" value="1"/>
</dbReference>
<evidence type="ECO:0000313" key="3">
    <source>
        <dbReference type="Proteomes" id="UP000029413"/>
    </source>
</evidence>
<dbReference type="PANTHER" id="PTHR46438:SF11">
    <property type="entry name" value="LIPASE-RELATED"/>
    <property type="match status" value="1"/>
</dbReference>
<reference evidence="2 3" key="1">
    <citation type="submission" date="2014-05" db="EMBL/GenBank/DDBJ databases">
        <authorList>
            <person name="Bishop-Lilly K.A."/>
            <person name="Broomall S.M."/>
            <person name="Chain P.S."/>
            <person name="Chertkov O."/>
            <person name="Coyne S.R."/>
            <person name="Daligault H.E."/>
            <person name="Davenport K.W."/>
            <person name="Erkkila T."/>
            <person name="Frey K.G."/>
            <person name="Gibbons H.S."/>
            <person name="Gu W."/>
            <person name="Jaissle J."/>
            <person name="Johnson S.L."/>
            <person name="Koroleva G.I."/>
            <person name="Ladner J.T."/>
            <person name="Lo C.-C."/>
            <person name="Minogue T.D."/>
            <person name="Munk C."/>
            <person name="Palacios G.F."/>
            <person name="Redden C.L."/>
            <person name="Rosenzweig C.N."/>
            <person name="Scholz M.B."/>
            <person name="Teshima H."/>
            <person name="Xu Y."/>
        </authorList>
    </citation>
    <scope>NUCLEOTIDE SEQUENCE [LARGE SCALE GENOMIC DNA]</scope>
    <source>
        <strain evidence="2 3">DDS 22E-1</strain>
    </source>
</reference>
<dbReference type="GO" id="GO:0016787">
    <property type="term" value="F:hydrolase activity"/>
    <property type="evidence" value="ECO:0007669"/>
    <property type="project" value="UniProtKB-KW"/>
</dbReference>
<keyword evidence="3" id="KW-1185">Reference proteome</keyword>
<proteinExistence type="predicted"/>
<dbReference type="InterPro" id="IPR000073">
    <property type="entry name" value="AB_hydrolase_1"/>
</dbReference>
<dbReference type="Proteomes" id="UP000029413">
    <property type="component" value="Chromosome 1"/>
</dbReference>
<evidence type="ECO:0000313" key="2">
    <source>
        <dbReference type="EMBL" id="AIO32730.1"/>
    </source>
</evidence>
<organism evidence="2 3">
    <name type="scientific">Burkholderia cenocepacia</name>
    <dbReference type="NCBI Taxonomy" id="95486"/>
    <lineage>
        <taxon>Bacteria</taxon>
        <taxon>Pseudomonadati</taxon>
        <taxon>Pseudomonadota</taxon>
        <taxon>Betaproteobacteria</taxon>
        <taxon>Burkholderiales</taxon>
        <taxon>Burkholderiaceae</taxon>
        <taxon>Burkholderia</taxon>
        <taxon>Burkholderia cepacia complex</taxon>
    </lineage>
</organism>
<dbReference type="InterPro" id="IPR029058">
    <property type="entry name" value="AB_hydrolase_fold"/>
</dbReference>
<evidence type="ECO:0000259" key="1">
    <source>
        <dbReference type="Pfam" id="PF00561"/>
    </source>
</evidence>